<keyword evidence="1" id="KW-0812">Transmembrane</keyword>
<dbReference type="InterPro" id="IPR012495">
    <property type="entry name" value="TadE-like_dom"/>
</dbReference>
<feature type="transmembrane region" description="Helical" evidence="1">
    <location>
        <begin position="20"/>
        <end position="42"/>
    </location>
</feature>
<keyword evidence="1" id="KW-1133">Transmembrane helix</keyword>
<dbReference type="Proteomes" id="UP000625033">
    <property type="component" value="Unassembled WGS sequence"/>
</dbReference>
<dbReference type="RefSeq" id="WP_196836605.1">
    <property type="nucleotide sequence ID" value="NZ_JADOTZ010000001.1"/>
</dbReference>
<dbReference type="Pfam" id="PF07811">
    <property type="entry name" value="TadE"/>
    <property type="match status" value="1"/>
</dbReference>
<dbReference type="EMBL" id="JADOTZ010000001">
    <property type="protein sequence ID" value="MBG6085419.1"/>
    <property type="molecule type" value="Genomic_DNA"/>
</dbReference>
<evidence type="ECO:0000313" key="3">
    <source>
        <dbReference type="EMBL" id="MBG6085419.1"/>
    </source>
</evidence>
<keyword evidence="4" id="KW-1185">Reference proteome</keyword>
<proteinExistence type="predicted"/>
<feature type="domain" description="TadE-like" evidence="2">
    <location>
        <begin position="16"/>
        <end position="58"/>
    </location>
</feature>
<organism evidence="3 4">
    <name type="scientific">Zhihengliuella flava</name>
    <dbReference type="NCBI Taxonomy" id="1285193"/>
    <lineage>
        <taxon>Bacteria</taxon>
        <taxon>Bacillati</taxon>
        <taxon>Actinomycetota</taxon>
        <taxon>Actinomycetes</taxon>
        <taxon>Micrococcales</taxon>
        <taxon>Micrococcaceae</taxon>
        <taxon>Zhihengliuella</taxon>
    </lineage>
</organism>
<dbReference type="AlphaFoldDB" id="A0A931DAN6"/>
<protein>
    <submittedName>
        <fullName evidence="3">Flp pilus assembly protein TadG</fullName>
    </submittedName>
</protein>
<comment type="caution">
    <text evidence="3">The sequence shown here is derived from an EMBL/GenBank/DDBJ whole genome shotgun (WGS) entry which is preliminary data.</text>
</comment>
<evidence type="ECO:0000259" key="2">
    <source>
        <dbReference type="Pfam" id="PF07811"/>
    </source>
</evidence>
<reference evidence="3" key="1">
    <citation type="submission" date="2020-11" db="EMBL/GenBank/DDBJ databases">
        <title>Sequencing the genomes of 1000 actinobacteria strains.</title>
        <authorList>
            <person name="Klenk H.-P."/>
        </authorList>
    </citation>
    <scope>NUCLEOTIDE SEQUENCE</scope>
    <source>
        <strain evidence="3">DSM 26152</strain>
    </source>
</reference>
<evidence type="ECO:0000256" key="1">
    <source>
        <dbReference type="SAM" id="Phobius"/>
    </source>
</evidence>
<name>A0A931DAN6_9MICC</name>
<gene>
    <name evidence="3" type="ORF">IW252_002186</name>
</gene>
<sequence length="131" mass="13415">MGSQQHRTGRPRAESGASAVEFALIVPILLTLIFGVLEYAWYFNQQISATQGARAAARAHVLHHDEPGFDLLSVANAGSPTLTIDSAVASTAGCPAGTTVTVTIAGANDALLGLFPLPAQIGAKGAMQCEG</sequence>
<accession>A0A931DAN6</accession>
<evidence type="ECO:0000313" key="4">
    <source>
        <dbReference type="Proteomes" id="UP000625033"/>
    </source>
</evidence>
<keyword evidence="1" id="KW-0472">Membrane</keyword>